<dbReference type="InterPro" id="IPR036388">
    <property type="entry name" value="WH-like_DNA-bd_sf"/>
</dbReference>
<evidence type="ECO:0000313" key="1">
    <source>
        <dbReference type="EMBL" id="MBB6342373.1"/>
    </source>
</evidence>
<sequence length="91" mass="10389">MQMNSKERLKSLLNAAGLKSSLIRLKVLGALENESEGLSTSQLHIRLLLSGESLERANIRETIYRLMAHKVLTQSGNRRYRINTEWNSPPR</sequence>
<accession>A0A7X0BTP3</accession>
<dbReference type="AlphaFoldDB" id="A0A7X0BTP3"/>
<dbReference type="Proteomes" id="UP000557193">
    <property type="component" value="Unassembled WGS sequence"/>
</dbReference>
<reference evidence="1 2" key="1">
    <citation type="submission" date="2020-08" db="EMBL/GenBank/DDBJ databases">
        <title>Functional genomics of gut bacteria from endangered species of beetles.</title>
        <authorList>
            <person name="Carlos-Shanley C."/>
        </authorList>
    </citation>
    <scope>NUCLEOTIDE SEQUENCE [LARGE SCALE GENOMIC DNA]</scope>
    <source>
        <strain evidence="1 2">S00202</strain>
    </source>
</reference>
<dbReference type="SUPFAM" id="SSF46785">
    <property type="entry name" value="Winged helix' DNA-binding domain"/>
    <property type="match status" value="1"/>
</dbReference>
<dbReference type="EMBL" id="JACHLL010000004">
    <property type="protein sequence ID" value="MBB6342373.1"/>
    <property type="molecule type" value="Genomic_DNA"/>
</dbReference>
<name>A0A7X0BTP3_9PSED</name>
<comment type="caution">
    <text evidence="1">The sequence shown here is derived from an EMBL/GenBank/DDBJ whole genome shotgun (WGS) entry which is preliminary data.</text>
</comment>
<keyword evidence="2" id="KW-1185">Reference proteome</keyword>
<dbReference type="RefSeq" id="WP_184683796.1">
    <property type="nucleotide sequence ID" value="NZ_JACHLL010000004.1"/>
</dbReference>
<dbReference type="InterPro" id="IPR036390">
    <property type="entry name" value="WH_DNA-bd_sf"/>
</dbReference>
<protein>
    <submittedName>
        <fullName evidence="1">Fe2+ or Zn2+ uptake regulation protein</fullName>
    </submittedName>
</protein>
<gene>
    <name evidence="1" type="ORF">HNP49_002555</name>
</gene>
<organism evidence="1 2">
    <name type="scientific">Pseudomonas fluvialis</name>
    <dbReference type="NCBI Taxonomy" id="1793966"/>
    <lineage>
        <taxon>Bacteria</taxon>
        <taxon>Pseudomonadati</taxon>
        <taxon>Pseudomonadota</taxon>
        <taxon>Gammaproteobacteria</taxon>
        <taxon>Pseudomonadales</taxon>
        <taxon>Pseudomonadaceae</taxon>
        <taxon>Pseudomonas</taxon>
    </lineage>
</organism>
<proteinExistence type="predicted"/>
<dbReference type="Gene3D" id="1.10.10.10">
    <property type="entry name" value="Winged helix-like DNA-binding domain superfamily/Winged helix DNA-binding domain"/>
    <property type="match status" value="1"/>
</dbReference>
<evidence type="ECO:0000313" key="2">
    <source>
        <dbReference type="Proteomes" id="UP000557193"/>
    </source>
</evidence>